<dbReference type="AlphaFoldDB" id="A0A6I6JM32"/>
<evidence type="ECO:0000256" key="10">
    <source>
        <dbReference type="ARBA" id="ARBA00023209"/>
    </source>
</evidence>
<keyword evidence="9 13" id="KW-0472">Membrane</keyword>
<keyword evidence="5 13" id="KW-0812">Transmembrane</keyword>
<dbReference type="NCBIfam" id="TIGR04265">
    <property type="entry name" value="bac_cardiolipin"/>
    <property type="match status" value="1"/>
</dbReference>
<evidence type="ECO:0000313" key="15">
    <source>
        <dbReference type="EMBL" id="QGY41352.1"/>
    </source>
</evidence>
<feature type="domain" description="PLD phosphodiesterase" evidence="14">
    <location>
        <begin position="220"/>
        <end position="247"/>
    </location>
</feature>
<dbReference type="CDD" id="cd09155">
    <property type="entry name" value="PLDc_PaCLS_like_1"/>
    <property type="match status" value="1"/>
</dbReference>
<feature type="domain" description="PLD phosphodiesterase" evidence="14">
    <location>
        <begin position="394"/>
        <end position="421"/>
    </location>
</feature>
<comment type="subcellular location">
    <subcellularLocation>
        <location evidence="1">Cell membrane</location>
        <topology evidence="1">Multi-pass membrane protein</topology>
    </subcellularLocation>
</comment>
<evidence type="ECO:0000256" key="13">
    <source>
        <dbReference type="SAM" id="Phobius"/>
    </source>
</evidence>
<keyword evidence="6" id="KW-0677">Repeat</keyword>
<dbReference type="Gene3D" id="3.30.870.10">
    <property type="entry name" value="Endonuclease Chain A"/>
    <property type="match status" value="2"/>
</dbReference>
<evidence type="ECO:0000256" key="9">
    <source>
        <dbReference type="ARBA" id="ARBA00023136"/>
    </source>
</evidence>
<evidence type="ECO:0000256" key="11">
    <source>
        <dbReference type="ARBA" id="ARBA00023264"/>
    </source>
</evidence>
<organism evidence="15 16">
    <name type="scientific">Pseudodesulfovibrio cashew</name>
    <dbReference type="NCBI Taxonomy" id="2678688"/>
    <lineage>
        <taxon>Bacteria</taxon>
        <taxon>Pseudomonadati</taxon>
        <taxon>Thermodesulfobacteriota</taxon>
        <taxon>Desulfovibrionia</taxon>
        <taxon>Desulfovibrionales</taxon>
        <taxon>Desulfovibrionaceae</taxon>
    </lineage>
</organism>
<evidence type="ECO:0000256" key="12">
    <source>
        <dbReference type="NCBIfam" id="TIGR04265"/>
    </source>
</evidence>
<dbReference type="InterPro" id="IPR027379">
    <property type="entry name" value="CLS_N"/>
</dbReference>
<accession>A0A6I6JM32</accession>
<dbReference type="RefSeq" id="WP_158949546.1">
    <property type="nucleotide sequence ID" value="NZ_CP046400.1"/>
</dbReference>
<keyword evidence="11" id="KW-1208">Phospholipid metabolism</keyword>
<dbReference type="EC" id="2.7.8.-" evidence="12"/>
<keyword evidence="3" id="KW-0444">Lipid biosynthesis</keyword>
<evidence type="ECO:0000256" key="2">
    <source>
        <dbReference type="ARBA" id="ARBA00022475"/>
    </source>
</evidence>
<dbReference type="PROSITE" id="PS50035">
    <property type="entry name" value="PLD"/>
    <property type="match status" value="2"/>
</dbReference>
<dbReference type="GO" id="GO:0008808">
    <property type="term" value="F:cardiolipin synthase activity"/>
    <property type="evidence" value="ECO:0007669"/>
    <property type="project" value="UniProtKB-UniRule"/>
</dbReference>
<keyword evidence="2" id="KW-1003">Cell membrane</keyword>
<dbReference type="InterPro" id="IPR022924">
    <property type="entry name" value="Cardiolipin_synthase"/>
</dbReference>
<dbReference type="GO" id="GO:0032049">
    <property type="term" value="P:cardiolipin biosynthetic process"/>
    <property type="evidence" value="ECO:0007669"/>
    <property type="project" value="UniProtKB-UniRule"/>
</dbReference>
<reference evidence="15 16" key="1">
    <citation type="submission" date="2019-11" db="EMBL/GenBank/DDBJ databases">
        <authorList>
            <person name="Zheng R.K."/>
            <person name="Sun C.M."/>
        </authorList>
    </citation>
    <scope>NUCLEOTIDE SEQUENCE [LARGE SCALE GENOMIC DNA]</scope>
    <source>
        <strain evidence="15 16">SRB007</strain>
    </source>
</reference>
<evidence type="ECO:0000256" key="7">
    <source>
        <dbReference type="ARBA" id="ARBA00022989"/>
    </source>
</evidence>
<dbReference type="PANTHER" id="PTHR21248:SF22">
    <property type="entry name" value="PHOSPHOLIPASE D"/>
    <property type="match status" value="1"/>
</dbReference>
<keyword evidence="7 13" id="KW-1133">Transmembrane helix</keyword>
<keyword evidence="4" id="KW-0808">Transferase</keyword>
<evidence type="ECO:0000256" key="3">
    <source>
        <dbReference type="ARBA" id="ARBA00022516"/>
    </source>
</evidence>
<dbReference type="Pfam" id="PF13091">
    <property type="entry name" value="PLDc_2"/>
    <property type="match status" value="2"/>
</dbReference>
<evidence type="ECO:0000259" key="14">
    <source>
        <dbReference type="PROSITE" id="PS50035"/>
    </source>
</evidence>
<dbReference type="InterPro" id="IPR025202">
    <property type="entry name" value="PLD-like_dom"/>
</dbReference>
<evidence type="ECO:0000256" key="1">
    <source>
        <dbReference type="ARBA" id="ARBA00004651"/>
    </source>
</evidence>
<dbReference type="Pfam" id="PF13396">
    <property type="entry name" value="PLDc_N"/>
    <property type="match status" value="1"/>
</dbReference>
<feature type="transmembrane region" description="Helical" evidence="13">
    <location>
        <begin position="6"/>
        <end position="30"/>
    </location>
</feature>
<dbReference type="EMBL" id="CP046400">
    <property type="protein sequence ID" value="QGY41352.1"/>
    <property type="molecule type" value="Genomic_DNA"/>
</dbReference>
<name>A0A6I6JM32_9BACT</name>
<dbReference type="KEGG" id="psel:GM415_14880"/>
<sequence length="481" mass="54624">MFETDIHFLLSALSAAYTVIEITAIINAVFAVRDTRTPQGAVAWAISLVTFPVLTLPLYWVFGRRKFHGYVDVMREGEERFRELVGDDHPLPAIKRLSERRNPHLPRCAFETLAGIPFMEGNSLELLEDGKATFDAIFKAVESAEHYIFLQFFIVHDDGLGRSLKDLLLRKARQGIRIHFLYDEIGCHDTPAAYWEELRSSGVQAHPFHTTRGWGNRLQLNFRNHRKIVVVDGHTAFVGGHNVGDEYLGITKKFNGWRDTHLRISGPALLGVRMSFARDWYWATGEMLELDMTVPPVAGDADVLTLATGPADELESCSLMFIRAINAARKRFWIASPYYVPDSAVTKALQLAAMRGVDIRIMLPEKADHLLVYLAGYACLHDLDIPGIRVYRYNQGFLHQKVFLADNTLAGVGTANLDNRSFRLNFELTMLVENAAFNRQIKEMLERDFARCEETDTKEYDRKNIVYQTAVKCARLLSPIL</sequence>
<protein>
    <recommendedName>
        <fullName evidence="12">Cardiolipin synthase</fullName>
        <ecNumber evidence="12">2.7.8.-</ecNumber>
    </recommendedName>
</protein>
<keyword evidence="10" id="KW-0594">Phospholipid biosynthesis</keyword>
<dbReference type="InterPro" id="IPR001736">
    <property type="entry name" value="PLipase_D/transphosphatidylase"/>
</dbReference>
<evidence type="ECO:0000256" key="8">
    <source>
        <dbReference type="ARBA" id="ARBA00023098"/>
    </source>
</evidence>
<evidence type="ECO:0000256" key="5">
    <source>
        <dbReference type="ARBA" id="ARBA00022692"/>
    </source>
</evidence>
<dbReference type="GO" id="GO:0005886">
    <property type="term" value="C:plasma membrane"/>
    <property type="evidence" value="ECO:0007669"/>
    <property type="project" value="UniProtKB-SubCell"/>
</dbReference>
<keyword evidence="8" id="KW-0443">Lipid metabolism</keyword>
<proteinExistence type="predicted"/>
<dbReference type="SUPFAM" id="SSF56024">
    <property type="entry name" value="Phospholipase D/nuclease"/>
    <property type="match status" value="2"/>
</dbReference>
<feature type="transmembrane region" description="Helical" evidence="13">
    <location>
        <begin position="42"/>
        <end position="62"/>
    </location>
</feature>
<evidence type="ECO:0000256" key="4">
    <source>
        <dbReference type="ARBA" id="ARBA00022679"/>
    </source>
</evidence>
<gene>
    <name evidence="15" type="primary">cls</name>
    <name evidence="15" type="ORF">GM415_14880</name>
</gene>
<dbReference type="Proteomes" id="UP000428328">
    <property type="component" value="Chromosome"/>
</dbReference>
<dbReference type="SMART" id="SM00155">
    <property type="entry name" value="PLDc"/>
    <property type="match status" value="2"/>
</dbReference>
<evidence type="ECO:0000256" key="6">
    <source>
        <dbReference type="ARBA" id="ARBA00022737"/>
    </source>
</evidence>
<keyword evidence="16" id="KW-1185">Reference proteome</keyword>
<dbReference type="FunFam" id="3.30.870.10:FF:000014">
    <property type="entry name" value="Cardiolipin synthase"/>
    <property type="match status" value="1"/>
</dbReference>
<dbReference type="PANTHER" id="PTHR21248">
    <property type="entry name" value="CARDIOLIPIN SYNTHASE"/>
    <property type="match status" value="1"/>
</dbReference>
<evidence type="ECO:0000313" key="16">
    <source>
        <dbReference type="Proteomes" id="UP000428328"/>
    </source>
</evidence>